<reference evidence="6" key="1">
    <citation type="journal article" date="2013" name="Nature">
        <title>Draft genome of the wheat A-genome progenitor Triticum urartu.</title>
        <authorList>
            <person name="Ling H.Q."/>
            <person name="Zhao S."/>
            <person name="Liu D."/>
            <person name="Wang J."/>
            <person name="Sun H."/>
            <person name="Zhang C."/>
            <person name="Fan H."/>
            <person name="Li D."/>
            <person name="Dong L."/>
            <person name="Tao Y."/>
            <person name="Gao C."/>
            <person name="Wu H."/>
            <person name="Li Y."/>
            <person name="Cui Y."/>
            <person name="Guo X."/>
            <person name="Zheng S."/>
            <person name="Wang B."/>
            <person name="Yu K."/>
            <person name="Liang Q."/>
            <person name="Yang W."/>
            <person name="Lou X."/>
            <person name="Chen J."/>
            <person name="Feng M."/>
            <person name="Jian J."/>
            <person name="Zhang X."/>
            <person name="Luo G."/>
            <person name="Jiang Y."/>
            <person name="Liu J."/>
            <person name="Wang Z."/>
            <person name="Sha Y."/>
            <person name="Zhang B."/>
            <person name="Wu H."/>
            <person name="Tang D."/>
            <person name="Shen Q."/>
            <person name="Xue P."/>
            <person name="Zou S."/>
            <person name="Wang X."/>
            <person name="Liu X."/>
            <person name="Wang F."/>
            <person name="Yang Y."/>
            <person name="An X."/>
            <person name="Dong Z."/>
            <person name="Zhang K."/>
            <person name="Zhang X."/>
            <person name="Luo M.C."/>
            <person name="Dvorak J."/>
            <person name="Tong Y."/>
            <person name="Wang J."/>
            <person name="Yang H."/>
            <person name="Li Z."/>
            <person name="Wang D."/>
            <person name="Zhang A."/>
            <person name="Wang J."/>
        </authorList>
    </citation>
    <scope>NUCLEOTIDE SEQUENCE</scope>
</reference>
<dbReference type="GO" id="GO:0003677">
    <property type="term" value="F:DNA binding"/>
    <property type="evidence" value="ECO:0007669"/>
    <property type="project" value="TreeGrafter"/>
</dbReference>
<keyword evidence="4" id="KW-0539">Nucleus</keyword>
<evidence type="ECO:0000256" key="3">
    <source>
        <dbReference type="ARBA" id="ARBA00022745"/>
    </source>
</evidence>
<accession>M8A9P5</accession>
<evidence type="ECO:0000313" key="6">
    <source>
        <dbReference type="EMBL" id="EMS57209.1"/>
    </source>
</evidence>
<dbReference type="SUPFAM" id="SSF116768">
    <property type="entry name" value="DNA-binding domain of EIN3-like"/>
    <property type="match status" value="1"/>
</dbReference>
<comment type="similarity">
    <text evidence="2">Belongs to the EIN3 family.</text>
</comment>
<gene>
    <name evidence="6" type="ORF">TRIUR3_30860</name>
</gene>
<dbReference type="Gene3D" id="1.10.3180.10">
    <property type="entry name" value="DNA-binding domain of EIN3-like"/>
    <property type="match status" value="1"/>
</dbReference>
<comment type="subcellular location">
    <subcellularLocation>
        <location evidence="1">Nucleus</location>
    </subcellularLocation>
</comment>
<evidence type="ECO:0000256" key="1">
    <source>
        <dbReference type="ARBA" id="ARBA00004123"/>
    </source>
</evidence>
<dbReference type="Pfam" id="PF04873">
    <property type="entry name" value="EIN3_DNA-bd"/>
    <property type="match status" value="1"/>
</dbReference>
<evidence type="ECO:0000256" key="2">
    <source>
        <dbReference type="ARBA" id="ARBA00009416"/>
    </source>
</evidence>
<dbReference type="GO" id="GO:0009873">
    <property type="term" value="P:ethylene-activated signaling pathway"/>
    <property type="evidence" value="ECO:0007669"/>
    <property type="project" value="UniProtKB-KW"/>
</dbReference>
<feature type="domain" description="Ethylene insensitive 3-like DNA-binding" evidence="5">
    <location>
        <begin position="1"/>
        <end position="38"/>
    </location>
</feature>
<dbReference type="EMBL" id="KD148393">
    <property type="protein sequence ID" value="EMS57209.1"/>
    <property type="molecule type" value="Genomic_DNA"/>
</dbReference>
<dbReference type="InterPro" id="IPR023278">
    <property type="entry name" value="Ethylene_insens-like_DNA-bd"/>
</dbReference>
<dbReference type="InterPro" id="IPR047091">
    <property type="entry name" value="EIN3-like_DNA-bd"/>
</dbReference>
<keyword evidence="3" id="KW-0936">Ethylene signaling pathway</keyword>
<dbReference type="GO" id="GO:0005634">
    <property type="term" value="C:nucleus"/>
    <property type="evidence" value="ECO:0007669"/>
    <property type="project" value="UniProtKB-SubCell"/>
</dbReference>
<proteinExistence type="inferred from homology"/>
<dbReference type="InterPro" id="IPR006957">
    <property type="entry name" value="EIN3"/>
</dbReference>
<protein>
    <submittedName>
        <fullName evidence="6">Protein ETHYLENE INSENSITIVE 3</fullName>
    </submittedName>
</protein>
<sequence length="127" mass="14119">MSPDVDKVRRLVRQSKCLQDKMTAREIVTWLAVLKAEEELSHKLHPGACLPPRPSAGALSFDASSGEYDVDFFGEEAADQIKARSEAGAVKSENFTEFVQANINEQCQIQGPSCNWRCLRGHFMSGF</sequence>
<organism evidence="6">
    <name type="scientific">Triticum urartu</name>
    <name type="common">Red wild einkorn</name>
    <name type="synonym">Crithodium urartu</name>
    <dbReference type="NCBI Taxonomy" id="4572"/>
    <lineage>
        <taxon>Eukaryota</taxon>
        <taxon>Viridiplantae</taxon>
        <taxon>Streptophyta</taxon>
        <taxon>Embryophyta</taxon>
        <taxon>Tracheophyta</taxon>
        <taxon>Spermatophyta</taxon>
        <taxon>Magnoliopsida</taxon>
        <taxon>Liliopsida</taxon>
        <taxon>Poales</taxon>
        <taxon>Poaceae</taxon>
        <taxon>BOP clade</taxon>
        <taxon>Pooideae</taxon>
        <taxon>Triticodae</taxon>
        <taxon>Triticeae</taxon>
        <taxon>Triticinae</taxon>
        <taxon>Triticum</taxon>
    </lineage>
</organism>
<dbReference type="PANTHER" id="PTHR33305">
    <property type="entry name" value="ETHYLENE INSENSITIVE 3-LIKE 2 PROTEIN"/>
    <property type="match status" value="1"/>
</dbReference>
<dbReference type="AlphaFoldDB" id="M8A9P5"/>
<dbReference type="GO" id="GO:0003700">
    <property type="term" value="F:DNA-binding transcription factor activity"/>
    <property type="evidence" value="ECO:0007669"/>
    <property type="project" value="InterPro"/>
</dbReference>
<dbReference type="PANTHER" id="PTHR33305:SF32">
    <property type="entry name" value="PROTEIN ETHYLENE-INSENSITIVE 3-LIKE 2"/>
    <property type="match status" value="1"/>
</dbReference>
<evidence type="ECO:0000259" key="5">
    <source>
        <dbReference type="Pfam" id="PF04873"/>
    </source>
</evidence>
<evidence type="ECO:0000256" key="4">
    <source>
        <dbReference type="ARBA" id="ARBA00023242"/>
    </source>
</evidence>
<name>M8A9P5_TRIUA</name>
<dbReference type="STRING" id="4572.M8A9P5"/>